<comment type="caution">
    <text evidence="1">The sequence shown here is derived from an EMBL/GenBank/DDBJ whole genome shotgun (WGS) entry which is preliminary data.</text>
</comment>
<proteinExistence type="predicted"/>
<evidence type="ECO:0000313" key="2">
    <source>
        <dbReference type="Proteomes" id="UP000676325"/>
    </source>
</evidence>
<evidence type="ECO:0000313" key="1">
    <source>
        <dbReference type="EMBL" id="MBR7828854.1"/>
    </source>
</evidence>
<dbReference type="RefSeq" id="WP_212519990.1">
    <property type="nucleotide sequence ID" value="NZ_JAGSOH010000068.1"/>
</dbReference>
<keyword evidence="2" id="KW-1185">Reference proteome</keyword>
<sequence>MADRSSAHVEFRQRLARQIHASVRAAVECALCPEITPERGIEIILTSSVTDLSRTYKLTHAARERVDATVTDEAWRGAALGWITAFRAEHSHGPTWSKFLHAETIWPAETSVYLRRVVMAKLYQRGYLDGTKTPFGLTACEQPLSRSVPAQHIGAAHASRSITT</sequence>
<protein>
    <submittedName>
        <fullName evidence="1">Uncharacterized protein</fullName>
    </submittedName>
</protein>
<organism evidence="1 2">
    <name type="scientific">Actinospica acidithermotolerans</name>
    <dbReference type="NCBI Taxonomy" id="2828514"/>
    <lineage>
        <taxon>Bacteria</taxon>
        <taxon>Bacillati</taxon>
        <taxon>Actinomycetota</taxon>
        <taxon>Actinomycetes</taxon>
        <taxon>Catenulisporales</taxon>
        <taxon>Actinospicaceae</taxon>
        <taxon>Actinospica</taxon>
    </lineage>
</organism>
<name>A0A941IIY9_9ACTN</name>
<accession>A0A941IIY9</accession>
<reference evidence="1" key="1">
    <citation type="submission" date="2021-04" db="EMBL/GenBank/DDBJ databases">
        <title>Genome based classification of Actinospica acidithermotolerans sp. nov., an actinobacterium isolated from an Indonesian hot spring.</title>
        <authorList>
            <person name="Kusuma A.B."/>
            <person name="Putra K.E."/>
            <person name="Nafisah S."/>
            <person name="Loh J."/>
            <person name="Nouioui I."/>
            <person name="Goodfellow M."/>
        </authorList>
    </citation>
    <scope>NUCLEOTIDE SEQUENCE</scope>
    <source>
        <strain evidence="1">MGRD01-02</strain>
    </source>
</reference>
<dbReference type="AlphaFoldDB" id="A0A941IIY9"/>
<dbReference type="Proteomes" id="UP000676325">
    <property type="component" value="Unassembled WGS sequence"/>
</dbReference>
<dbReference type="EMBL" id="JAGSOH010000068">
    <property type="protein sequence ID" value="MBR7828854.1"/>
    <property type="molecule type" value="Genomic_DNA"/>
</dbReference>
<gene>
    <name evidence="1" type="ORF">KDK95_21270</name>
</gene>